<keyword evidence="6" id="KW-1185">Reference proteome</keyword>
<dbReference type="PANTHER" id="PTHR37423">
    <property type="entry name" value="SOLUBLE LYTIC MUREIN TRANSGLYCOSYLASE-RELATED"/>
    <property type="match status" value="1"/>
</dbReference>
<accession>A0ABY3MXA7</accession>
<comment type="similarity">
    <text evidence="1">Belongs to the transglycosylase Slt family.</text>
</comment>
<protein>
    <submittedName>
        <fullName evidence="5">Transglycosylase SLT domain-containing protein</fullName>
    </submittedName>
</protein>
<dbReference type="Pfam" id="PF14718">
    <property type="entry name" value="SLT_L"/>
    <property type="match status" value="1"/>
</dbReference>
<proteinExistence type="inferred from homology"/>
<evidence type="ECO:0000259" key="3">
    <source>
        <dbReference type="Pfam" id="PF01464"/>
    </source>
</evidence>
<dbReference type="PANTHER" id="PTHR37423:SF5">
    <property type="entry name" value="SOLUBLE LYTIC MUREIN TRANSGLYCOSYLASE"/>
    <property type="match status" value="1"/>
</dbReference>
<dbReference type="InterPro" id="IPR008939">
    <property type="entry name" value="Lytic_TGlycosylase_superhlx_U"/>
</dbReference>
<dbReference type="Gene3D" id="1.10.530.10">
    <property type="match status" value="1"/>
</dbReference>
<evidence type="ECO:0000259" key="4">
    <source>
        <dbReference type="Pfam" id="PF14718"/>
    </source>
</evidence>
<gene>
    <name evidence="5" type="ORF">CWS31_009170</name>
</gene>
<evidence type="ECO:0000313" key="5">
    <source>
        <dbReference type="EMBL" id="TYK65833.1"/>
    </source>
</evidence>
<keyword evidence="2" id="KW-0732">Signal</keyword>
<dbReference type="SUPFAM" id="SSF53955">
    <property type="entry name" value="Lysozyme-like"/>
    <property type="match status" value="1"/>
</dbReference>
<evidence type="ECO:0000256" key="1">
    <source>
        <dbReference type="ARBA" id="ARBA00007734"/>
    </source>
</evidence>
<evidence type="ECO:0000256" key="2">
    <source>
        <dbReference type="ARBA" id="ARBA00022729"/>
    </source>
</evidence>
<name>A0ABY3MXA7_9GAMM</name>
<dbReference type="Gene3D" id="1.25.20.10">
    <property type="entry name" value="Bacterial muramidases"/>
    <property type="match status" value="1"/>
</dbReference>
<dbReference type="Proteomes" id="UP000815846">
    <property type="component" value="Unassembled WGS sequence"/>
</dbReference>
<comment type="caution">
    <text evidence="5">The sequence shown here is derived from an EMBL/GenBank/DDBJ whole genome shotgun (WGS) entry which is preliminary data.</text>
</comment>
<dbReference type="InterPro" id="IPR008258">
    <property type="entry name" value="Transglycosylase_SLT_dom_1"/>
</dbReference>
<dbReference type="InterPro" id="IPR023346">
    <property type="entry name" value="Lysozyme-like_dom_sf"/>
</dbReference>
<feature type="domain" description="Transglycosylase SLT" evidence="3">
    <location>
        <begin position="484"/>
        <end position="594"/>
    </location>
</feature>
<dbReference type="InterPro" id="IPR012289">
    <property type="entry name" value="Lytic_TGlycosylase_superhlx_L"/>
</dbReference>
<dbReference type="Pfam" id="PF01464">
    <property type="entry name" value="SLT"/>
    <property type="match status" value="1"/>
</dbReference>
<dbReference type="SUPFAM" id="SSF48435">
    <property type="entry name" value="Bacterial muramidases"/>
    <property type="match status" value="1"/>
</dbReference>
<evidence type="ECO:0000313" key="6">
    <source>
        <dbReference type="Proteomes" id="UP000815846"/>
    </source>
</evidence>
<dbReference type="Gene3D" id="1.10.1240.20">
    <property type="entry name" value="Lytic transglycosylase, superhelical linker domain"/>
    <property type="match status" value="1"/>
</dbReference>
<dbReference type="EMBL" id="PJAI02000008">
    <property type="protein sequence ID" value="TYK65833.1"/>
    <property type="molecule type" value="Genomic_DNA"/>
</dbReference>
<dbReference type="CDD" id="cd13401">
    <property type="entry name" value="Slt70-like"/>
    <property type="match status" value="1"/>
</dbReference>
<organism evidence="5 6">
    <name type="scientific">Colwellia echini</name>
    <dbReference type="NCBI Taxonomy" id="1982103"/>
    <lineage>
        <taxon>Bacteria</taxon>
        <taxon>Pseudomonadati</taxon>
        <taxon>Pseudomonadota</taxon>
        <taxon>Gammaproteobacteria</taxon>
        <taxon>Alteromonadales</taxon>
        <taxon>Colwelliaceae</taxon>
        <taxon>Colwellia</taxon>
    </lineage>
</organism>
<feature type="domain" description="Lytic transglycosylase superhelical linker" evidence="4">
    <location>
        <begin position="410"/>
        <end position="472"/>
    </location>
</feature>
<dbReference type="InterPro" id="IPR037061">
    <property type="entry name" value="Lytic_TGlycoase_superhlx_L_sf"/>
</dbReference>
<reference evidence="5 6" key="1">
    <citation type="submission" date="2019-08" db="EMBL/GenBank/DDBJ databases">
        <title>Microbe sample from Colwellia echini.</title>
        <authorList>
            <person name="Christiansen L."/>
            <person name="Pathiraja D."/>
            <person name="Schultz-Johansen M."/>
            <person name="Choi I.-G."/>
            <person name="Stougaard P."/>
        </authorList>
    </citation>
    <scope>NUCLEOTIDE SEQUENCE [LARGE SCALE GENOMIC DNA]</scope>
    <source>
        <strain evidence="5 6">A3</strain>
    </source>
</reference>
<sequence length="640" mass="73625">MVSAQAELTIIDDDVIDHGLTVHTNLEQQQKFIEAESLLSKNISSAEATEYENLYSDLMDYPLKPYLDQQRLLENMQLSSAEEIAVFLAKYKNSPLDWPLRKAWLTYLAKQDKGELFLTFYKKTSNKLLTCQQLSFSLKAGVSEEVVLPQIKKLWLVGKSLDKECDPLLNKWADAGYRTDELVIQRIALAADGGKHTLIPYLTRLLPENKQYIGKLWHQVRRDPANVAKLKKFPHKSAQESEIYSYGIKRLIWRNPDLAIKSYKKAQQVFNFSVEQEEQIAEKFAVALASKSHPEAKTWLAKLAPTNVDRNILQWQLTEVLKDQDWTAVIDELTLMPAGYKTELQWKYWYARALIETDDLELGINVMNEIASKRHYYGFLAASYLDTSVSLQNNPLAITLEEKSAILLYPSAKRAFEFYYLGRYIEARREWRYWLTQLDSRGKLAAAKLANENGWFDRAIFTLSQEGYFDDVELRFPKAFDDKINQYAKKQTINPAWAFAIARRESSFMTDASSPVGASGLMQLMPNTAKQLNKGSVTTKYLYNADNNIQLGTQYLRDLLDENKGNQVLATASYNAGPHRVRSWLKKTKAMPADIWIETIPFKETRNYVKSVLAYQEIYQHKPGQVSQIFDQVIKMNIGE</sequence>